<dbReference type="PANTHER" id="PTHR22916">
    <property type="entry name" value="GLYCOSYLTRANSFERASE"/>
    <property type="match status" value="1"/>
</dbReference>
<reference evidence="2 3" key="1">
    <citation type="submission" date="2024-04" db="EMBL/GenBank/DDBJ databases">
        <title>Genome sequencing and assembly of rice foliar adapted Chryseobacterium endophyticum OsEnb-ALM-A6.</title>
        <authorList>
            <person name="Kumar S."/>
            <person name="Javed M."/>
            <person name="Chouhan V."/>
            <person name="Charishma K."/>
            <person name="Patel A."/>
            <person name="Kumar M."/>
            <person name="Sahu K.P."/>
            <person name="Kumar A."/>
        </authorList>
    </citation>
    <scope>NUCLEOTIDE SEQUENCE [LARGE SCALE GENOMIC DNA]</scope>
    <source>
        <strain evidence="2 3">OsEnb-ALM-A6</strain>
    </source>
</reference>
<protein>
    <submittedName>
        <fullName evidence="2">Glycosyltransferase family 2 protein</fullName>
        <ecNumber evidence="2">2.4.-.-</ecNumber>
    </submittedName>
</protein>
<dbReference type="GO" id="GO:0016758">
    <property type="term" value="F:hexosyltransferase activity"/>
    <property type="evidence" value="ECO:0007669"/>
    <property type="project" value="UniProtKB-ARBA"/>
</dbReference>
<dbReference type="AlphaFoldDB" id="A0AAU6WR48"/>
<keyword evidence="2" id="KW-0328">Glycosyltransferase</keyword>
<gene>
    <name evidence="2" type="ORF">AAFP95_04575</name>
</gene>
<accession>A0AAU6WR48</accession>
<evidence type="ECO:0000313" key="3">
    <source>
        <dbReference type="Proteomes" id="UP001463665"/>
    </source>
</evidence>
<dbReference type="Pfam" id="PF00535">
    <property type="entry name" value="Glycos_transf_2"/>
    <property type="match status" value="1"/>
</dbReference>
<dbReference type="RefSeq" id="WP_294225261.1">
    <property type="nucleotide sequence ID" value="NZ_CP154834.1"/>
</dbReference>
<evidence type="ECO:0000313" key="2">
    <source>
        <dbReference type="EMBL" id="XAO75246.1"/>
    </source>
</evidence>
<dbReference type="PANTHER" id="PTHR22916:SF3">
    <property type="entry name" value="UDP-GLCNAC:BETAGAL BETA-1,3-N-ACETYLGLUCOSAMINYLTRANSFERASE-LIKE PROTEIN 1"/>
    <property type="match status" value="1"/>
</dbReference>
<dbReference type="InterPro" id="IPR001173">
    <property type="entry name" value="Glyco_trans_2-like"/>
</dbReference>
<proteinExistence type="predicted"/>
<feature type="domain" description="Glycosyltransferase 2-like" evidence="1">
    <location>
        <begin position="8"/>
        <end position="175"/>
    </location>
</feature>
<dbReference type="Gene3D" id="3.90.550.10">
    <property type="entry name" value="Spore Coat Polysaccharide Biosynthesis Protein SpsA, Chain A"/>
    <property type="match status" value="1"/>
</dbReference>
<sequence>MERKGLVSIIVCSYNHGKYIKECLDSIKLQTYKNIQLIIADDASKDNSVKNFEDWIRENNYSVEKNFHEKNTGLATILNECIELVKGEFVKVIAADDFLHPEAIENCITELNRLGDEYGMVFTNTYFVNEKSDITDDLADYDILGNIDKDLFRKELIKNNRIAALTVLMRKEALKKTGEYQSDLLIEDYFRWLKINALYYIAYIPRKLAYYRIHTSNISSLKKERIERETLMLKMMFDKEGIVRSEINSKMQNYYLTGQKISSDFLQAYNNYPYHIKRLNFALKNNIPIRFYKLINKII</sequence>
<organism evidence="2 3">
    <name type="scientific">Chryseobacterium endophyticum</name>
    <dbReference type="NCBI Taxonomy" id="1854762"/>
    <lineage>
        <taxon>Bacteria</taxon>
        <taxon>Pseudomonadati</taxon>
        <taxon>Bacteroidota</taxon>
        <taxon>Flavobacteriia</taxon>
        <taxon>Flavobacteriales</taxon>
        <taxon>Weeksellaceae</taxon>
        <taxon>Chryseobacterium group</taxon>
        <taxon>Chryseobacterium</taxon>
    </lineage>
</organism>
<dbReference type="EMBL" id="CP154834">
    <property type="protein sequence ID" value="XAO75246.1"/>
    <property type="molecule type" value="Genomic_DNA"/>
</dbReference>
<dbReference type="EC" id="2.4.-.-" evidence="2"/>
<dbReference type="SUPFAM" id="SSF53448">
    <property type="entry name" value="Nucleotide-diphospho-sugar transferases"/>
    <property type="match status" value="1"/>
</dbReference>
<keyword evidence="3" id="KW-1185">Reference proteome</keyword>
<dbReference type="InterPro" id="IPR029044">
    <property type="entry name" value="Nucleotide-diphossugar_trans"/>
</dbReference>
<keyword evidence="2" id="KW-0808">Transferase</keyword>
<name>A0AAU6WR48_9FLAO</name>
<dbReference type="Proteomes" id="UP001463665">
    <property type="component" value="Chromosome"/>
</dbReference>
<dbReference type="CDD" id="cd00761">
    <property type="entry name" value="Glyco_tranf_GTA_type"/>
    <property type="match status" value="1"/>
</dbReference>
<evidence type="ECO:0000259" key="1">
    <source>
        <dbReference type="Pfam" id="PF00535"/>
    </source>
</evidence>